<evidence type="ECO:0000256" key="1">
    <source>
        <dbReference type="ARBA" id="ARBA00004141"/>
    </source>
</evidence>
<dbReference type="FunFam" id="1.20.1250.20:FF:000018">
    <property type="entry name" value="MFS transporter permease"/>
    <property type="match status" value="1"/>
</dbReference>
<evidence type="ECO:0000256" key="3">
    <source>
        <dbReference type="ARBA" id="ARBA00022692"/>
    </source>
</evidence>
<comment type="subcellular location">
    <subcellularLocation>
        <location evidence="1">Membrane</location>
        <topology evidence="1">Multi-pass membrane protein</topology>
    </subcellularLocation>
</comment>
<keyword evidence="4 6" id="KW-1133">Transmembrane helix</keyword>
<protein>
    <submittedName>
        <fullName evidence="8">ACS family tartrate transporter-like MFS transporter</fullName>
    </submittedName>
</protein>
<evidence type="ECO:0000256" key="5">
    <source>
        <dbReference type="ARBA" id="ARBA00023136"/>
    </source>
</evidence>
<evidence type="ECO:0000256" key="6">
    <source>
        <dbReference type="SAM" id="Phobius"/>
    </source>
</evidence>
<feature type="transmembrane region" description="Helical" evidence="6">
    <location>
        <begin position="342"/>
        <end position="360"/>
    </location>
</feature>
<feature type="transmembrane region" description="Helical" evidence="6">
    <location>
        <begin position="26"/>
        <end position="48"/>
    </location>
</feature>
<dbReference type="Proteomes" id="UP000571554">
    <property type="component" value="Unassembled WGS sequence"/>
</dbReference>
<evidence type="ECO:0000256" key="2">
    <source>
        <dbReference type="ARBA" id="ARBA00022448"/>
    </source>
</evidence>
<reference evidence="8 9" key="1">
    <citation type="submission" date="2020-08" db="EMBL/GenBank/DDBJ databases">
        <title>Above-ground endophytic microbial communities from plants in different locations in the United States.</title>
        <authorList>
            <person name="Frank C."/>
        </authorList>
    </citation>
    <scope>NUCLEOTIDE SEQUENCE [LARGE SCALE GENOMIC DNA]</scope>
    <source>
        <strain evidence="8 9">WP4_2_2</strain>
    </source>
</reference>
<dbReference type="InterPro" id="IPR011701">
    <property type="entry name" value="MFS"/>
</dbReference>
<comment type="caution">
    <text evidence="8">The sequence shown here is derived from an EMBL/GenBank/DDBJ whole genome shotgun (WGS) entry which is preliminary data.</text>
</comment>
<feature type="transmembrane region" description="Helical" evidence="6">
    <location>
        <begin position="149"/>
        <end position="172"/>
    </location>
</feature>
<feature type="transmembrane region" description="Helical" evidence="6">
    <location>
        <begin position="372"/>
        <end position="396"/>
    </location>
</feature>
<dbReference type="EMBL" id="JACHBW010000033">
    <property type="protein sequence ID" value="MBB6106860.1"/>
    <property type="molecule type" value="Genomic_DNA"/>
</dbReference>
<dbReference type="PROSITE" id="PS50850">
    <property type="entry name" value="MFS"/>
    <property type="match status" value="1"/>
</dbReference>
<feature type="transmembrane region" description="Helical" evidence="6">
    <location>
        <begin position="408"/>
        <end position="428"/>
    </location>
</feature>
<accession>A0A7W9WUX5</accession>
<evidence type="ECO:0000259" key="7">
    <source>
        <dbReference type="PROSITE" id="PS50850"/>
    </source>
</evidence>
<evidence type="ECO:0000256" key="4">
    <source>
        <dbReference type="ARBA" id="ARBA00022989"/>
    </source>
</evidence>
<dbReference type="InterPro" id="IPR020846">
    <property type="entry name" value="MFS_dom"/>
</dbReference>
<feature type="transmembrane region" description="Helical" evidence="6">
    <location>
        <begin position="60"/>
        <end position="80"/>
    </location>
</feature>
<dbReference type="PANTHER" id="PTHR43791:SF36">
    <property type="entry name" value="TRANSPORTER, PUTATIVE (AFU_ORTHOLOGUE AFUA_6G08340)-RELATED"/>
    <property type="match status" value="1"/>
</dbReference>
<keyword evidence="2" id="KW-0813">Transport</keyword>
<feature type="domain" description="Major facilitator superfamily (MFS) profile" evidence="7">
    <location>
        <begin position="26"/>
        <end position="432"/>
    </location>
</feature>
<evidence type="ECO:0000313" key="9">
    <source>
        <dbReference type="Proteomes" id="UP000571554"/>
    </source>
</evidence>
<dbReference type="RefSeq" id="WP_183732807.1">
    <property type="nucleotide sequence ID" value="NZ_JACHBW010000033.1"/>
</dbReference>
<name>A0A7W9WUX5_9BURK</name>
<dbReference type="GO" id="GO:0016020">
    <property type="term" value="C:membrane"/>
    <property type="evidence" value="ECO:0007669"/>
    <property type="project" value="UniProtKB-SubCell"/>
</dbReference>
<keyword evidence="5 6" id="KW-0472">Membrane</keyword>
<feature type="transmembrane region" description="Helical" evidence="6">
    <location>
        <begin position="317"/>
        <end position="336"/>
    </location>
</feature>
<dbReference type="GO" id="GO:0022857">
    <property type="term" value="F:transmembrane transporter activity"/>
    <property type="evidence" value="ECO:0007669"/>
    <property type="project" value="InterPro"/>
</dbReference>
<dbReference type="Pfam" id="PF07690">
    <property type="entry name" value="MFS_1"/>
    <property type="match status" value="1"/>
</dbReference>
<keyword evidence="3 6" id="KW-0812">Transmembrane</keyword>
<dbReference type="CDD" id="cd17319">
    <property type="entry name" value="MFS_ExuT_GudP_like"/>
    <property type="match status" value="1"/>
</dbReference>
<feature type="transmembrane region" description="Helical" evidence="6">
    <location>
        <begin position="92"/>
        <end position="111"/>
    </location>
</feature>
<dbReference type="Gene3D" id="1.20.1250.20">
    <property type="entry name" value="MFS general substrate transporter like domains"/>
    <property type="match status" value="2"/>
</dbReference>
<proteinExistence type="predicted"/>
<feature type="transmembrane region" description="Helical" evidence="6">
    <location>
        <begin position="283"/>
        <end position="305"/>
    </location>
</feature>
<feature type="transmembrane region" description="Helical" evidence="6">
    <location>
        <begin position="252"/>
        <end position="277"/>
    </location>
</feature>
<gene>
    <name evidence="8" type="ORF">F4827_006739</name>
</gene>
<keyword evidence="9" id="KW-1185">Reference proteome</keyword>
<feature type="transmembrane region" description="Helical" evidence="6">
    <location>
        <begin position="184"/>
        <end position="206"/>
    </location>
</feature>
<evidence type="ECO:0000313" key="8">
    <source>
        <dbReference type="EMBL" id="MBB6106860.1"/>
    </source>
</evidence>
<feature type="transmembrane region" description="Helical" evidence="6">
    <location>
        <begin position="117"/>
        <end position="142"/>
    </location>
</feature>
<dbReference type="SUPFAM" id="SSF103473">
    <property type="entry name" value="MFS general substrate transporter"/>
    <property type="match status" value="1"/>
</dbReference>
<organism evidence="8 9">
    <name type="scientific">Paraburkholderia bannensis</name>
    <dbReference type="NCBI Taxonomy" id="765414"/>
    <lineage>
        <taxon>Bacteria</taxon>
        <taxon>Pseudomonadati</taxon>
        <taxon>Pseudomonadota</taxon>
        <taxon>Betaproteobacteria</taxon>
        <taxon>Burkholderiales</taxon>
        <taxon>Burkholderiaceae</taxon>
        <taxon>Paraburkholderia</taxon>
    </lineage>
</organism>
<dbReference type="PANTHER" id="PTHR43791">
    <property type="entry name" value="PERMEASE-RELATED"/>
    <property type="match status" value="1"/>
</dbReference>
<sequence length="445" mass="48131">MSIASVRAEDDAALETRVVRRVSRRITPFIIVLYFLSFLNRVNVGFAGLTMNRDIGLTQAMFGVGAGIFFVGYIAAGMPSNLALQRVGARRWIAFLMVMWGALSAATAFASGPYSFYGLRLVLGLAEAGFFPGIILYLSYWFPARHRAFVTAMFMTAAPLANMIGSPISGALMTLEGFAHLHGWQWLFLVEGAPTVLLGIVSYFYLMDRPEQAHWLAPAERNWLAAEMQRERDARAAQSRSSVWSAVKDPRVLLLALVYAGTSAGLYAIGIWAPMIIHRFGFSYVELGFVNAIPNLFAVVTMVLWARNSDRTGERRLHVAIACLAAGIGMLMSGYASSAVMLLVGLSIANFGINAAKPPLWSMPTQFLSGSAAAAGIALINAMGSLLGGTIGPMVIGKLRDVGGDYSLGLYFVSATLFVSALLAYLFGARQRGRQGPQERAVAQR</sequence>
<dbReference type="InterPro" id="IPR036259">
    <property type="entry name" value="MFS_trans_sf"/>
</dbReference>
<dbReference type="AlphaFoldDB" id="A0A7W9WUX5"/>